<organism evidence="1">
    <name type="scientific">marine sediment metagenome</name>
    <dbReference type="NCBI Taxonomy" id="412755"/>
    <lineage>
        <taxon>unclassified sequences</taxon>
        <taxon>metagenomes</taxon>
        <taxon>ecological metagenomes</taxon>
    </lineage>
</organism>
<dbReference type="AlphaFoldDB" id="X1C6L7"/>
<reference evidence="1" key="1">
    <citation type="journal article" date="2014" name="Front. Microbiol.">
        <title>High frequency of phylogenetically diverse reductive dehalogenase-homologous genes in deep subseafloor sedimentary metagenomes.</title>
        <authorList>
            <person name="Kawai M."/>
            <person name="Futagami T."/>
            <person name="Toyoda A."/>
            <person name="Takaki Y."/>
            <person name="Nishi S."/>
            <person name="Hori S."/>
            <person name="Arai W."/>
            <person name="Tsubouchi T."/>
            <person name="Morono Y."/>
            <person name="Uchiyama I."/>
            <person name="Ito T."/>
            <person name="Fujiyama A."/>
            <person name="Inagaki F."/>
            <person name="Takami H."/>
        </authorList>
    </citation>
    <scope>NUCLEOTIDE SEQUENCE</scope>
    <source>
        <strain evidence="1">Expedition CK06-06</strain>
    </source>
</reference>
<gene>
    <name evidence="1" type="ORF">S01H4_35612</name>
</gene>
<name>X1C6L7_9ZZZZ</name>
<sequence length="50" mass="5683">MMDEKRGFTIQGCKCHLTLTELRTRLDGTPTKHVLAIWDQGTHESLETPS</sequence>
<proteinExistence type="predicted"/>
<evidence type="ECO:0000313" key="1">
    <source>
        <dbReference type="EMBL" id="GAG80051.1"/>
    </source>
</evidence>
<comment type="caution">
    <text evidence="1">The sequence shown here is derived from an EMBL/GenBank/DDBJ whole genome shotgun (WGS) entry which is preliminary data.</text>
</comment>
<protein>
    <submittedName>
        <fullName evidence="1">Uncharacterized protein</fullName>
    </submittedName>
</protein>
<accession>X1C6L7</accession>
<dbReference type="EMBL" id="BART01018953">
    <property type="protein sequence ID" value="GAG80051.1"/>
    <property type="molecule type" value="Genomic_DNA"/>
</dbReference>